<reference evidence="1 2" key="1">
    <citation type="journal article" date="2021" name="BMC Biol.">
        <title>Horizontally acquired antibacterial genes associated with adaptive radiation of ladybird beetles.</title>
        <authorList>
            <person name="Li H.S."/>
            <person name="Tang X.F."/>
            <person name="Huang Y.H."/>
            <person name="Xu Z.Y."/>
            <person name="Chen M.L."/>
            <person name="Du X.Y."/>
            <person name="Qiu B.Y."/>
            <person name="Chen P.T."/>
            <person name="Zhang W."/>
            <person name="Slipinski A."/>
            <person name="Escalona H.E."/>
            <person name="Waterhouse R.M."/>
            <person name="Zwick A."/>
            <person name="Pang H."/>
        </authorList>
    </citation>
    <scope>NUCLEOTIDE SEQUENCE [LARGE SCALE GENOMIC DNA]</scope>
    <source>
        <strain evidence="1">SYSU2018</strain>
    </source>
</reference>
<gene>
    <name evidence="1" type="ORF">HHI36_017890</name>
</gene>
<keyword evidence="2" id="KW-1185">Reference proteome</keyword>
<protein>
    <submittedName>
        <fullName evidence="1">Uncharacterized protein</fullName>
    </submittedName>
</protein>
<dbReference type="AlphaFoldDB" id="A0ABD2NNY9"/>
<dbReference type="EMBL" id="JABFTP020000124">
    <property type="protein sequence ID" value="KAL3280408.1"/>
    <property type="molecule type" value="Genomic_DNA"/>
</dbReference>
<evidence type="ECO:0000313" key="2">
    <source>
        <dbReference type="Proteomes" id="UP001516400"/>
    </source>
</evidence>
<dbReference type="Proteomes" id="UP001516400">
    <property type="component" value="Unassembled WGS sequence"/>
</dbReference>
<proteinExistence type="predicted"/>
<evidence type="ECO:0000313" key="1">
    <source>
        <dbReference type="EMBL" id="KAL3280408.1"/>
    </source>
</evidence>
<accession>A0ABD2NNY9</accession>
<comment type="caution">
    <text evidence="1">The sequence shown here is derived from an EMBL/GenBank/DDBJ whole genome shotgun (WGS) entry which is preliminary data.</text>
</comment>
<name>A0ABD2NNY9_9CUCU</name>
<organism evidence="1 2">
    <name type="scientific">Cryptolaemus montrouzieri</name>
    <dbReference type="NCBI Taxonomy" id="559131"/>
    <lineage>
        <taxon>Eukaryota</taxon>
        <taxon>Metazoa</taxon>
        <taxon>Ecdysozoa</taxon>
        <taxon>Arthropoda</taxon>
        <taxon>Hexapoda</taxon>
        <taxon>Insecta</taxon>
        <taxon>Pterygota</taxon>
        <taxon>Neoptera</taxon>
        <taxon>Endopterygota</taxon>
        <taxon>Coleoptera</taxon>
        <taxon>Polyphaga</taxon>
        <taxon>Cucujiformia</taxon>
        <taxon>Coccinelloidea</taxon>
        <taxon>Coccinellidae</taxon>
        <taxon>Scymninae</taxon>
        <taxon>Scymnini</taxon>
        <taxon>Cryptolaemus</taxon>
    </lineage>
</organism>
<sequence length="157" mass="18272">MVSGLNITFAEHVYKNVLKSFPEGENYLRSHFTRIINWPQAVAMNRTFVTLKALLEIKYLKHTVLDETGHSLWEILNPPVFRSLFGFACLKGYPLVPKVRKYMNLLKDHGFANQIILHYEKLQEIEINKTVKRITFDELKGLFIILCVGIFLDSLVF</sequence>